<evidence type="ECO:0000313" key="3">
    <source>
        <dbReference type="Proteomes" id="UP000269708"/>
    </source>
</evidence>
<dbReference type="EMBL" id="RKQN01000002">
    <property type="protein sequence ID" value="RPE79663.1"/>
    <property type="molecule type" value="Genomic_DNA"/>
</dbReference>
<keyword evidence="3" id="KW-1185">Reference proteome</keyword>
<protein>
    <submittedName>
        <fullName evidence="2">Uncharacterized protein</fullName>
    </submittedName>
</protein>
<organism evidence="2 3">
    <name type="scientific">Vulcaniibacterium tengchongense</name>
    <dbReference type="NCBI Taxonomy" id="1273429"/>
    <lineage>
        <taxon>Bacteria</taxon>
        <taxon>Pseudomonadati</taxon>
        <taxon>Pseudomonadota</taxon>
        <taxon>Gammaproteobacteria</taxon>
        <taxon>Lysobacterales</taxon>
        <taxon>Lysobacteraceae</taxon>
        <taxon>Vulcaniibacterium</taxon>
    </lineage>
</organism>
<dbReference type="RefSeq" id="WP_123769854.1">
    <property type="nucleotide sequence ID" value="NZ_RKQN01000002.1"/>
</dbReference>
<name>A0A3N4VCX3_9GAMM</name>
<accession>A0A3N4VCX3</accession>
<comment type="caution">
    <text evidence="2">The sequence shown here is derived from an EMBL/GenBank/DDBJ whole genome shotgun (WGS) entry which is preliminary data.</text>
</comment>
<reference evidence="2 3" key="1">
    <citation type="submission" date="2018-11" db="EMBL/GenBank/DDBJ databases">
        <title>Genomic Encyclopedia of Type Strains, Phase IV (KMG-IV): sequencing the most valuable type-strain genomes for metagenomic binning, comparative biology and taxonomic classification.</title>
        <authorList>
            <person name="Goeker M."/>
        </authorList>
    </citation>
    <scope>NUCLEOTIDE SEQUENCE [LARGE SCALE GENOMIC DNA]</scope>
    <source>
        <strain evidence="2 3">DSM 25623</strain>
    </source>
</reference>
<evidence type="ECO:0000313" key="2">
    <source>
        <dbReference type="EMBL" id="RPE79663.1"/>
    </source>
</evidence>
<evidence type="ECO:0000256" key="1">
    <source>
        <dbReference type="SAM" id="MobiDB-lite"/>
    </source>
</evidence>
<dbReference type="AlphaFoldDB" id="A0A3N4VCX3"/>
<sequence length="68" mass="7782">MRPEDESQARREFERYLRARELQDEPEAVRELLWDAFSWALGKDCEGQAGLRPAGERPPGRPRGALSA</sequence>
<proteinExistence type="predicted"/>
<gene>
    <name evidence="2" type="ORF">EDC50_1486</name>
</gene>
<dbReference type="Proteomes" id="UP000269708">
    <property type="component" value="Unassembled WGS sequence"/>
</dbReference>
<feature type="region of interest" description="Disordered" evidence="1">
    <location>
        <begin position="47"/>
        <end position="68"/>
    </location>
</feature>